<dbReference type="PANTHER" id="PTHR18871:SF2">
    <property type="entry name" value="CENTROSOMAL PROTEIN OF 112 KDA"/>
    <property type="match status" value="1"/>
</dbReference>
<dbReference type="Proteomes" id="UP000261520">
    <property type="component" value="Unplaced"/>
</dbReference>
<dbReference type="Ensembl" id="ENSPMGT00000026943.1">
    <property type="protein sequence ID" value="ENSPMGP00000025300.1"/>
    <property type="gene ID" value="ENSPMGG00000020397.1"/>
</dbReference>
<keyword evidence="1" id="KW-0175">Coiled coil</keyword>
<feature type="coiled-coil region" evidence="1">
    <location>
        <begin position="279"/>
        <end position="450"/>
    </location>
</feature>
<sequence>MKAVPGHRTSHTRPRRSTNDNLALCHLNTRYSYVLYFQAELKMKVLEAKHQEEKLKMQQRHDGDIEKILARKNGEIEELKSTYLAKQKQSEETIRKLERKVQSMLRESQVITESKEKQIAELKKMADQSSDSLKNEWEKKLHAAVTEMEQEKFELQKKHTMNIQELLEETNLRLAKMEAEYSARAQSTELTVRELEKRVKKQSEEVEKGNTLRQKVTQEKAQLEIHIAAISTELQEANRRSLSLKKEDQKKLYEQSMEKLHTKYEMDISHLKHEHMLSAAKASELIGELEKTASQLRLQLQDNEHLRVKQLRDQEMKFQMEKEELQIQLEKKQERTRLQQAHIAEKDSMVQERQREVGNLERQARATLQQQQQLTQEWRKHDAQVISDLETQVTSLREELQISKFEHKQQLAEMTSQLEEDKQKALVEKEESLEQLRSVMERSHKDLERRLQREHEASLEKFHFSDTHLVKQKQKKILIF</sequence>
<dbReference type="PANTHER" id="PTHR18871">
    <property type="entry name" value="CENTROSOMAL PROTEIN OF 112 KDA"/>
    <property type="match status" value="1"/>
</dbReference>
<organism evidence="2 3">
    <name type="scientific">Periophthalmus magnuspinnatus</name>
    <dbReference type="NCBI Taxonomy" id="409849"/>
    <lineage>
        <taxon>Eukaryota</taxon>
        <taxon>Metazoa</taxon>
        <taxon>Chordata</taxon>
        <taxon>Craniata</taxon>
        <taxon>Vertebrata</taxon>
        <taxon>Euteleostomi</taxon>
        <taxon>Actinopterygii</taxon>
        <taxon>Neopterygii</taxon>
        <taxon>Teleostei</taxon>
        <taxon>Neoteleostei</taxon>
        <taxon>Acanthomorphata</taxon>
        <taxon>Gobiaria</taxon>
        <taxon>Gobiiformes</taxon>
        <taxon>Gobioidei</taxon>
        <taxon>Gobiidae</taxon>
        <taxon>Oxudercinae</taxon>
        <taxon>Periophthalmus</taxon>
    </lineage>
</organism>
<reference evidence="2" key="1">
    <citation type="submission" date="2025-08" db="UniProtKB">
        <authorList>
            <consortium name="Ensembl"/>
        </authorList>
    </citation>
    <scope>IDENTIFICATION</scope>
</reference>
<keyword evidence="3" id="KW-1185">Reference proteome</keyword>
<evidence type="ECO:0000256" key="1">
    <source>
        <dbReference type="SAM" id="Coils"/>
    </source>
</evidence>
<evidence type="ECO:0008006" key="4">
    <source>
        <dbReference type="Google" id="ProtNLM"/>
    </source>
</evidence>
<feature type="coiled-coil region" evidence="1">
    <location>
        <begin position="69"/>
        <end position="114"/>
    </location>
</feature>
<protein>
    <recommendedName>
        <fullName evidence="4">Centrosomal protein 112</fullName>
    </recommendedName>
</protein>
<feature type="coiled-coil region" evidence="1">
    <location>
        <begin position="160"/>
        <end position="247"/>
    </location>
</feature>
<dbReference type="STRING" id="409849.ENSPMGP00000025300"/>
<accession>A0A3B4B8P6</accession>
<dbReference type="InterPro" id="IPR055310">
    <property type="entry name" value="CEP112"/>
</dbReference>
<reference evidence="2" key="2">
    <citation type="submission" date="2025-09" db="UniProtKB">
        <authorList>
            <consortium name="Ensembl"/>
        </authorList>
    </citation>
    <scope>IDENTIFICATION</scope>
</reference>
<evidence type="ECO:0000313" key="3">
    <source>
        <dbReference type="Proteomes" id="UP000261520"/>
    </source>
</evidence>
<dbReference type="AlphaFoldDB" id="A0A3B4B8P6"/>
<name>A0A3B4B8P6_9GOBI</name>
<proteinExistence type="predicted"/>
<evidence type="ECO:0000313" key="2">
    <source>
        <dbReference type="Ensembl" id="ENSPMGP00000025300.1"/>
    </source>
</evidence>